<evidence type="ECO:0000313" key="1">
    <source>
        <dbReference type="EMBL" id="MXY94018.1"/>
    </source>
</evidence>
<organism evidence="1">
    <name type="scientific">Caldilineaceae bacterium SB0664_bin_27</name>
    <dbReference type="NCBI Taxonomy" id="2605260"/>
    <lineage>
        <taxon>Bacteria</taxon>
        <taxon>Bacillati</taxon>
        <taxon>Chloroflexota</taxon>
        <taxon>Caldilineae</taxon>
        <taxon>Caldilineales</taxon>
        <taxon>Caldilineaceae</taxon>
    </lineage>
</organism>
<protein>
    <submittedName>
        <fullName evidence="1">Uncharacterized protein</fullName>
    </submittedName>
</protein>
<gene>
    <name evidence="1" type="ORF">F4Y42_11300</name>
</gene>
<reference evidence="1" key="1">
    <citation type="submission" date="2019-09" db="EMBL/GenBank/DDBJ databases">
        <title>Characterisation of the sponge microbiome using genome-centric metagenomics.</title>
        <authorList>
            <person name="Engelberts J.P."/>
            <person name="Robbins S.J."/>
            <person name="De Goeij J.M."/>
            <person name="Aranda M."/>
            <person name="Bell S.C."/>
            <person name="Webster N.S."/>
        </authorList>
    </citation>
    <scope>NUCLEOTIDE SEQUENCE</scope>
    <source>
        <strain evidence="1">SB0664_bin_27</strain>
    </source>
</reference>
<comment type="caution">
    <text evidence="1">The sequence shown here is derived from an EMBL/GenBank/DDBJ whole genome shotgun (WGS) entry which is preliminary data.</text>
</comment>
<dbReference type="EMBL" id="VXRG01000094">
    <property type="protein sequence ID" value="MXY94018.1"/>
    <property type="molecule type" value="Genomic_DNA"/>
</dbReference>
<dbReference type="AlphaFoldDB" id="A0A6B0YX92"/>
<proteinExistence type="predicted"/>
<accession>A0A6B0YX92</accession>
<name>A0A6B0YX92_9CHLR</name>
<sequence length="85" mass="9135">MAARRLGLVDVCLNTNFQVQIAADRKAGGLPPSSKGGAAAQRKSDTSLLFSAPLRGQKGVLRDPSRDFADQLILVVTAFKVWHKT</sequence>